<dbReference type="OrthoDB" id="9812192at2"/>
<dbReference type="KEGG" id="aoa:dqs_3160"/>
<reference evidence="2 3" key="1">
    <citation type="journal article" date="2006" name="Nat. Biotechnol.">
        <title>Complete genome of the mutualistic, N2-fixing grass endophyte Azoarcus sp. strain BH72.</title>
        <authorList>
            <person name="Krause A."/>
            <person name="Ramakumar A."/>
            <person name="Bartels D."/>
            <person name="Battistoni F."/>
            <person name="Bekel T."/>
            <person name="Boch J."/>
            <person name="Boehm M."/>
            <person name="Friedrich F."/>
            <person name="Hurek T."/>
            <person name="Krause L."/>
            <person name="Linke B."/>
            <person name="McHardy A.C."/>
            <person name="Sarkar A."/>
            <person name="Schneiker S."/>
            <person name="Syed A.A."/>
            <person name="Thauer R."/>
            <person name="Vorhoelter F.-J."/>
            <person name="Weidner S."/>
            <person name="Puehler A."/>
            <person name="Reinhold-Hurek B."/>
            <person name="Kaiser O."/>
            <person name="Goesmann A."/>
        </authorList>
    </citation>
    <scope>NUCLEOTIDE SEQUENCE [LARGE SCALE GENOMIC DNA]</scope>
    <source>
        <strain evidence="2 3">BH72</strain>
    </source>
</reference>
<evidence type="ECO:0000313" key="3">
    <source>
        <dbReference type="Proteomes" id="UP000002588"/>
    </source>
</evidence>
<gene>
    <name evidence="2" type="ordered locus">azo3025</name>
</gene>
<dbReference type="InterPro" id="IPR007138">
    <property type="entry name" value="ABM_dom"/>
</dbReference>
<dbReference type="InterPro" id="IPR050744">
    <property type="entry name" value="AI-2_Isomerase_LsrG"/>
</dbReference>
<dbReference type="Proteomes" id="UP000002588">
    <property type="component" value="Chromosome"/>
</dbReference>
<dbReference type="STRING" id="62928.azo3025"/>
<dbReference type="PANTHER" id="PTHR33336:SF3">
    <property type="entry name" value="ABM DOMAIN-CONTAINING PROTEIN"/>
    <property type="match status" value="1"/>
</dbReference>
<evidence type="ECO:0000313" key="2">
    <source>
        <dbReference type="EMBL" id="CAL95641.1"/>
    </source>
</evidence>
<dbReference type="Pfam" id="PF03992">
    <property type="entry name" value="ABM"/>
    <property type="match status" value="1"/>
</dbReference>
<dbReference type="KEGG" id="azo:azo3025"/>
<proteinExistence type="predicted"/>
<protein>
    <recommendedName>
        <fullName evidence="1">ABM domain-containing protein</fullName>
    </recommendedName>
</protein>
<dbReference type="GO" id="GO:0003824">
    <property type="term" value="F:catalytic activity"/>
    <property type="evidence" value="ECO:0007669"/>
    <property type="project" value="TreeGrafter"/>
</dbReference>
<dbReference type="PROSITE" id="PS51725">
    <property type="entry name" value="ABM"/>
    <property type="match status" value="1"/>
</dbReference>
<dbReference type="PANTHER" id="PTHR33336">
    <property type="entry name" value="QUINOL MONOOXYGENASE YGIN-RELATED"/>
    <property type="match status" value="1"/>
</dbReference>
<dbReference type="SUPFAM" id="SSF54909">
    <property type="entry name" value="Dimeric alpha+beta barrel"/>
    <property type="match status" value="1"/>
</dbReference>
<accession>A1K9Y6</accession>
<dbReference type="InterPro" id="IPR011008">
    <property type="entry name" value="Dimeric_a/b-barrel"/>
</dbReference>
<dbReference type="EMBL" id="AM406670">
    <property type="protein sequence ID" value="CAL95641.1"/>
    <property type="molecule type" value="Genomic_DNA"/>
</dbReference>
<dbReference type="RefSeq" id="WP_011766750.1">
    <property type="nucleotide sequence ID" value="NC_008702.1"/>
</dbReference>
<dbReference type="HOGENOM" id="CLU_131496_12_0_4"/>
<feature type="domain" description="ABM" evidence="1">
    <location>
        <begin position="6"/>
        <end position="94"/>
    </location>
</feature>
<dbReference type="AlphaFoldDB" id="A1K9Y6"/>
<organism evidence="2 3">
    <name type="scientific">Azoarcus sp. (strain BH72)</name>
    <dbReference type="NCBI Taxonomy" id="418699"/>
    <lineage>
        <taxon>Bacteria</taxon>
        <taxon>Pseudomonadati</taxon>
        <taxon>Pseudomonadota</taxon>
        <taxon>Betaproteobacteria</taxon>
        <taxon>Rhodocyclales</taxon>
        <taxon>Zoogloeaceae</taxon>
        <taxon>Azoarcus</taxon>
    </lineage>
</organism>
<name>A1K9Y6_AZOSB</name>
<keyword evidence="3" id="KW-1185">Reference proteome</keyword>
<evidence type="ECO:0000259" key="1">
    <source>
        <dbReference type="PROSITE" id="PS51725"/>
    </source>
</evidence>
<dbReference type="Gene3D" id="3.30.70.100">
    <property type="match status" value="1"/>
</dbReference>
<dbReference type="eggNOG" id="ENOG5033F7V">
    <property type="taxonomic scope" value="Bacteria"/>
</dbReference>
<sequence length="94" mass="10517">MASNPVRKLARITGKPGRAAELRAALKELELATVTEPGCREFRFYQAISAEDSFVLIEHFTDEAALKLHLQLPYTQSFFARQLVDKVEAIDLPG</sequence>